<proteinExistence type="predicted"/>
<dbReference type="AlphaFoldDB" id="A0A0F9BTL7"/>
<dbReference type="SUPFAM" id="SSF160104">
    <property type="entry name" value="Acetoacetate decarboxylase-like"/>
    <property type="match status" value="1"/>
</dbReference>
<dbReference type="EMBL" id="LAZR01050269">
    <property type="protein sequence ID" value="KKK87736.1"/>
    <property type="molecule type" value="Genomic_DNA"/>
</dbReference>
<dbReference type="InterPro" id="IPR023375">
    <property type="entry name" value="ADC_dom_sf"/>
</dbReference>
<accession>A0A0F9BTL7</accession>
<sequence>MQAKRSAASATDALQGQRRPDPAALPGRLTKDRFGYSMPVDASLYQRPPFYYRDARSLTILYETDDEAAQDLLPEGLDLPLPASARLMVLHYPFSTFGPYHEAILGLECSWRGEPRFYIAHILVTTVPPLVG</sequence>
<evidence type="ECO:0000313" key="2">
    <source>
        <dbReference type="EMBL" id="KKK87736.1"/>
    </source>
</evidence>
<name>A0A0F9BTL7_9ZZZZ</name>
<evidence type="ECO:0000256" key="1">
    <source>
        <dbReference type="SAM" id="MobiDB-lite"/>
    </source>
</evidence>
<dbReference type="GO" id="GO:0016829">
    <property type="term" value="F:lyase activity"/>
    <property type="evidence" value="ECO:0007669"/>
    <property type="project" value="InterPro"/>
</dbReference>
<evidence type="ECO:0008006" key="3">
    <source>
        <dbReference type="Google" id="ProtNLM"/>
    </source>
</evidence>
<protein>
    <recommendedName>
        <fullName evidence="3">Acetoacetate decarboxylase</fullName>
    </recommendedName>
</protein>
<organism evidence="2">
    <name type="scientific">marine sediment metagenome</name>
    <dbReference type="NCBI Taxonomy" id="412755"/>
    <lineage>
        <taxon>unclassified sequences</taxon>
        <taxon>metagenomes</taxon>
        <taxon>ecological metagenomes</taxon>
    </lineage>
</organism>
<dbReference type="Pfam" id="PF06314">
    <property type="entry name" value="ADC"/>
    <property type="match status" value="1"/>
</dbReference>
<feature type="non-terminal residue" evidence="2">
    <location>
        <position position="132"/>
    </location>
</feature>
<feature type="region of interest" description="Disordered" evidence="1">
    <location>
        <begin position="1"/>
        <end position="30"/>
    </location>
</feature>
<comment type="caution">
    <text evidence="2">The sequence shown here is derived from an EMBL/GenBank/DDBJ whole genome shotgun (WGS) entry which is preliminary data.</text>
</comment>
<dbReference type="Gene3D" id="2.40.400.10">
    <property type="entry name" value="Acetoacetate decarboxylase-like"/>
    <property type="match status" value="1"/>
</dbReference>
<reference evidence="2" key="1">
    <citation type="journal article" date="2015" name="Nature">
        <title>Complex archaea that bridge the gap between prokaryotes and eukaryotes.</title>
        <authorList>
            <person name="Spang A."/>
            <person name="Saw J.H."/>
            <person name="Jorgensen S.L."/>
            <person name="Zaremba-Niedzwiedzka K."/>
            <person name="Martijn J."/>
            <person name="Lind A.E."/>
            <person name="van Eijk R."/>
            <person name="Schleper C."/>
            <person name="Guy L."/>
            <person name="Ettema T.J."/>
        </authorList>
    </citation>
    <scope>NUCLEOTIDE SEQUENCE</scope>
</reference>
<gene>
    <name evidence="2" type="ORF">LCGC14_2750250</name>
</gene>
<dbReference type="InterPro" id="IPR010451">
    <property type="entry name" value="Acetoacetate_decarboxylase"/>
</dbReference>